<sequence>MILSKKDIEVRYAETDQMGIVYHANYVIWMEIGRTALIEELGFRYADMEKDGILSPVLEINAQYKKPVKYGEVASVHTWIEEYDGVRVTYGYEIYNGDGDLSVIGYSKHACVKKENFRPVSMRKYFPTWHEAYLKAKKA</sequence>
<keyword evidence="2" id="KW-0378">Hydrolase</keyword>
<dbReference type="Gene3D" id="3.10.129.10">
    <property type="entry name" value="Hotdog Thioesterase"/>
    <property type="match status" value="1"/>
</dbReference>
<dbReference type="InterPro" id="IPR029069">
    <property type="entry name" value="HotDog_dom_sf"/>
</dbReference>
<dbReference type="RefSeq" id="WP_019392052.1">
    <property type="nucleotide sequence ID" value="NZ_ALIM01000014.1"/>
</dbReference>
<evidence type="ECO:0000313" key="3">
    <source>
        <dbReference type="EMBL" id="AKO93637.1"/>
    </source>
</evidence>
<dbReference type="NCBIfam" id="TIGR00051">
    <property type="entry name" value="YbgC/FadM family acyl-CoA thioesterase"/>
    <property type="match status" value="1"/>
</dbReference>
<evidence type="ECO:0000256" key="1">
    <source>
        <dbReference type="ARBA" id="ARBA00005953"/>
    </source>
</evidence>
<dbReference type="AlphaFoldDB" id="A0A0H4KHN5"/>
<dbReference type="Pfam" id="PF13279">
    <property type="entry name" value="4HBT_2"/>
    <property type="match status" value="1"/>
</dbReference>
<dbReference type="EMBL" id="CP011974">
    <property type="protein sequence ID" value="AKO93637.1"/>
    <property type="molecule type" value="Genomic_DNA"/>
</dbReference>
<dbReference type="CDD" id="cd00586">
    <property type="entry name" value="4HBT"/>
    <property type="match status" value="1"/>
</dbReference>
<accession>A0A0H4KHN5</accession>
<dbReference type="GO" id="GO:0047617">
    <property type="term" value="F:fatty acyl-CoA hydrolase activity"/>
    <property type="evidence" value="ECO:0007669"/>
    <property type="project" value="TreeGrafter"/>
</dbReference>
<dbReference type="SUPFAM" id="SSF54637">
    <property type="entry name" value="Thioesterase/thiol ester dehydrase-isomerase"/>
    <property type="match status" value="1"/>
</dbReference>
<dbReference type="InterPro" id="IPR050563">
    <property type="entry name" value="4-hydroxybenzoyl-CoA_TE"/>
</dbReference>
<reference evidence="3 4" key="1">
    <citation type="journal article" date="2015" name="PLoS ONE">
        <title>Genome Sequence of Bacillus endophyticus and Analysis of Its Companion Mechanism in the Ketogulonigenium vulgare-Bacillus Strain Consortium.</title>
        <authorList>
            <person name="Jia N."/>
            <person name="Du J."/>
            <person name="Ding M.Z."/>
            <person name="Gao F."/>
            <person name="Yuan Y.J."/>
        </authorList>
    </citation>
    <scope>NUCLEOTIDE SEQUENCE [LARGE SCALE GENOMIC DNA]</scope>
    <source>
        <strain evidence="3 4">Hbe603</strain>
    </source>
</reference>
<dbReference type="PANTHER" id="PTHR31793:SF27">
    <property type="entry name" value="NOVEL THIOESTERASE SUPERFAMILY DOMAIN AND SAPOSIN A-TYPE DOMAIN CONTAINING PROTEIN (0610012H03RIK)"/>
    <property type="match status" value="1"/>
</dbReference>
<evidence type="ECO:0000256" key="2">
    <source>
        <dbReference type="ARBA" id="ARBA00022801"/>
    </source>
</evidence>
<dbReference type="OrthoDB" id="9800856at2"/>
<dbReference type="eggNOG" id="COG0824">
    <property type="taxonomic scope" value="Bacteria"/>
</dbReference>
<accession>A0A1X7DAS7</accession>
<evidence type="ECO:0000313" key="4">
    <source>
        <dbReference type="Proteomes" id="UP000036202"/>
    </source>
</evidence>
<keyword evidence="4" id="KW-1185">Reference proteome</keyword>
<dbReference type="InterPro" id="IPR006684">
    <property type="entry name" value="YbgC/YbaW"/>
</dbReference>
<dbReference type="FunFam" id="3.10.129.10:FF:000026">
    <property type="entry name" value="Possible 4-hydroxybenzoyl-CoA thioesterase"/>
    <property type="match status" value="1"/>
</dbReference>
<dbReference type="PANTHER" id="PTHR31793">
    <property type="entry name" value="4-HYDROXYBENZOYL-COA THIOESTERASE FAMILY MEMBER"/>
    <property type="match status" value="1"/>
</dbReference>
<gene>
    <name evidence="3" type="ORF">BEH_17070</name>
</gene>
<dbReference type="Proteomes" id="UP000036202">
    <property type="component" value="Chromosome"/>
</dbReference>
<name>A0A0H4KHN5_9BACI</name>
<dbReference type="GeneID" id="93700470"/>
<organism evidence="3 4">
    <name type="scientific">Priestia filamentosa</name>
    <dbReference type="NCBI Taxonomy" id="1402861"/>
    <lineage>
        <taxon>Bacteria</taxon>
        <taxon>Bacillati</taxon>
        <taxon>Bacillota</taxon>
        <taxon>Bacilli</taxon>
        <taxon>Bacillales</taxon>
        <taxon>Bacillaceae</taxon>
        <taxon>Priestia</taxon>
    </lineage>
</organism>
<reference evidence="4" key="2">
    <citation type="submission" date="2015-06" db="EMBL/GenBank/DDBJ databases">
        <title>Genome Sequence of Bacillus endophyticus and Analysis of its Companion Mechanism in the Ketogulonigenium vulgare-Bacillus strain Consortium.</title>
        <authorList>
            <person name="Jia N."/>
            <person name="Du J."/>
            <person name="Ding M.-Z."/>
            <person name="Gao F."/>
            <person name="Yuan Y.-J."/>
        </authorList>
    </citation>
    <scope>NUCLEOTIDE SEQUENCE [LARGE SCALE GENOMIC DNA]</scope>
    <source>
        <strain evidence="4">Hbe603</strain>
    </source>
</reference>
<proteinExistence type="inferred from homology"/>
<dbReference type="PIRSF" id="PIRSF003230">
    <property type="entry name" value="YbgC"/>
    <property type="match status" value="1"/>
</dbReference>
<protein>
    <submittedName>
        <fullName evidence="3">Uncharacterized protein</fullName>
    </submittedName>
</protein>
<dbReference type="PATRIC" id="fig|135735.6.peg.3627"/>
<dbReference type="KEGG" id="beo:BEH_17070"/>
<comment type="similarity">
    <text evidence="1">Belongs to the 4-hydroxybenzoyl-CoA thioesterase family.</text>
</comment>